<feature type="compositionally biased region" description="Basic residues" evidence="1">
    <location>
        <begin position="144"/>
        <end position="153"/>
    </location>
</feature>
<sequence>MPSQSTVNRANEVNEHDKSKPKRLVPQLEVLQQTTIVSSPVLCPPHPLTSHSSAPHIDKAREIERVAFLLGFWVFTSFYRNSPLLLVTSPKRMSSPCLSGGGRTYGFDLEIVKSSSTSSRTSHTSSPSSTITESSNSPLAISTRKPRTTRKRPNQTYNEAAALLSTAYPNVFSSKHLTKSSKFTKPHDNSILLDQSPDLLLPFRVFDNSGFLLHQPIQEKPRFGNESKVANFRDKSSCQSSGEVDFNGNSKELCDGFDEDFDAESILDEEIEEGIDSIMGNLSVSNEMVDEVPNGISPSYGHGGGQMNSWYGDSTGYNFGGKSQFGHGMAMRRGVRALRQVDEGNWWHFPIVDIPGCNSIPKPKPKSKLKMKPNSSSEKKKKKVESPGVVEVKSEELEEENPIKENSIPESNRRLILKLNYDNVLNAWSDRGSPFSDETMGSAEGTDVSARLAQIDLFSENGMREASVLRYKEKRRTRLFSKKIRYQGRFVRRPNSSTSSDEQEERKKKTFKFRFVGVLRELKHPLVQELKSNKPSKLGSIDDGAAGGNVTLCGKWRKEGKREGFCVVASLRGLIAQPLPYSGPEIGRWAQNVMNTATITVKKLLQ</sequence>
<keyword evidence="3" id="KW-1185">Reference proteome</keyword>
<organism evidence="2 3">
    <name type="scientific">Salix dunnii</name>
    <dbReference type="NCBI Taxonomy" id="1413687"/>
    <lineage>
        <taxon>Eukaryota</taxon>
        <taxon>Viridiplantae</taxon>
        <taxon>Streptophyta</taxon>
        <taxon>Embryophyta</taxon>
        <taxon>Tracheophyta</taxon>
        <taxon>Spermatophyta</taxon>
        <taxon>Magnoliopsida</taxon>
        <taxon>eudicotyledons</taxon>
        <taxon>Gunneridae</taxon>
        <taxon>Pentapetalae</taxon>
        <taxon>rosids</taxon>
        <taxon>fabids</taxon>
        <taxon>Malpighiales</taxon>
        <taxon>Salicaceae</taxon>
        <taxon>Saliceae</taxon>
        <taxon>Salix</taxon>
    </lineage>
</organism>
<name>A0A835MMM4_9ROSI</name>
<evidence type="ECO:0000313" key="3">
    <source>
        <dbReference type="Proteomes" id="UP000657918"/>
    </source>
</evidence>
<dbReference type="GO" id="GO:0005634">
    <property type="term" value="C:nucleus"/>
    <property type="evidence" value="ECO:0007669"/>
    <property type="project" value="TreeGrafter"/>
</dbReference>
<proteinExistence type="predicted"/>
<feature type="compositionally biased region" description="Low complexity" evidence="1">
    <location>
        <begin position="116"/>
        <end position="137"/>
    </location>
</feature>
<comment type="caution">
    <text evidence="2">The sequence shown here is derived from an EMBL/GenBank/DDBJ whole genome shotgun (WGS) entry which is preliminary data.</text>
</comment>
<dbReference type="GO" id="GO:0006355">
    <property type="term" value="P:regulation of DNA-templated transcription"/>
    <property type="evidence" value="ECO:0007669"/>
    <property type="project" value="TreeGrafter"/>
</dbReference>
<feature type="region of interest" description="Disordered" evidence="1">
    <location>
        <begin position="116"/>
        <end position="154"/>
    </location>
</feature>
<accession>A0A835MMM4</accession>
<dbReference type="OrthoDB" id="153872at2759"/>
<dbReference type="Proteomes" id="UP000657918">
    <property type="component" value="Unassembled WGS sequence"/>
</dbReference>
<feature type="region of interest" description="Disordered" evidence="1">
    <location>
        <begin position="358"/>
        <end position="404"/>
    </location>
</feature>
<feature type="compositionally biased region" description="Polar residues" evidence="1">
    <location>
        <begin position="1"/>
        <end position="11"/>
    </location>
</feature>
<protein>
    <recommendedName>
        <fullName evidence="4">CCT domain-containing protein</fullName>
    </recommendedName>
</protein>
<dbReference type="EMBL" id="JADGMS010000018">
    <property type="protein sequence ID" value="KAF9662963.1"/>
    <property type="molecule type" value="Genomic_DNA"/>
</dbReference>
<dbReference type="PANTHER" id="PTHR31874">
    <property type="entry name" value="CCT MOTIF FAMILY PROTEIN, EXPRESSED"/>
    <property type="match status" value="1"/>
</dbReference>
<feature type="region of interest" description="Disordered" evidence="1">
    <location>
        <begin position="1"/>
        <end position="23"/>
    </location>
</feature>
<dbReference type="PANTHER" id="PTHR31874:SF10">
    <property type="entry name" value="PROTEIN CHLOROPLAST IMPORT APPARATUS 2"/>
    <property type="match status" value="1"/>
</dbReference>
<gene>
    <name evidence="2" type="ORF">SADUNF_Sadunf18G0108800</name>
</gene>
<reference evidence="2 3" key="1">
    <citation type="submission" date="2020-10" db="EMBL/GenBank/DDBJ databases">
        <title>Plant Genome Project.</title>
        <authorList>
            <person name="Zhang R.-G."/>
        </authorList>
    </citation>
    <scope>NUCLEOTIDE SEQUENCE [LARGE SCALE GENOMIC DNA]</scope>
    <source>
        <strain evidence="2">FAFU-HL-1</strain>
        <tissue evidence="2">Leaf</tissue>
    </source>
</reference>
<dbReference type="AlphaFoldDB" id="A0A835MMM4"/>
<evidence type="ECO:0008006" key="4">
    <source>
        <dbReference type="Google" id="ProtNLM"/>
    </source>
</evidence>
<evidence type="ECO:0000256" key="1">
    <source>
        <dbReference type="SAM" id="MobiDB-lite"/>
    </source>
</evidence>
<evidence type="ECO:0000313" key="2">
    <source>
        <dbReference type="EMBL" id="KAF9662963.1"/>
    </source>
</evidence>
<dbReference type="InterPro" id="IPR052453">
    <property type="entry name" value="CONSTANS-like_ZF"/>
</dbReference>